<evidence type="ECO:0000256" key="3">
    <source>
        <dbReference type="ARBA" id="ARBA00023274"/>
    </source>
</evidence>
<dbReference type="Proteomes" id="UP000243670">
    <property type="component" value="Plastid Pltd"/>
</dbReference>
<evidence type="ECO:0000256" key="2">
    <source>
        <dbReference type="ARBA" id="ARBA00022980"/>
    </source>
</evidence>
<name>A0A059SNV5_9EUKA</name>
<dbReference type="PANTHER" id="PTHR11758">
    <property type="entry name" value="40S RIBOSOMAL PROTEIN S15A"/>
    <property type="match status" value="1"/>
</dbReference>
<dbReference type="GO" id="GO:1990904">
    <property type="term" value="C:ribonucleoprotein complex"/>
    <property type="evidence" value="ECO:0007669"/>
    <property type="project" value="UniProtKB-KW"/>
</dbReference>
<dbReference type="HAMAP" id="MF_01302_B">
    <property type="entry name" value="Ribosomal_uS8_B"/>
    <property type="match status" value="1"/>
</dbReference>
<keyword evidence="2 4" id="KW-0689">Ribosomal protein</keyword>
<dbReference type="InterPro" id="IPR000630">
    <property type="entry name" value="Ribosomal_uS8"/>
</dbReference>
<geneLocation type="plastid" evidence="4"/>
<dbReference type="GO" id="GO:0005840">
    <property type="term" value="C:ribosome"/>
    <property type="evidence" value="ECO:0007669"/>
    <property type="project" value="UniProtKB-KW"/>
</dbReference>
<evidence type="ECO:0000256" key="1">
    <source>
        <dbReference type="ARBA" id="ARBA00006471"/>
    </source>
</evidence>
<proteinExistence type="inferred from homology"/>
<accession>A0A059SNV5</accession>
<dbReference type="Gene3D" id="3.30.1370.30">
    <property type="match status" value="1"/>
</dbReference>
<evidence type="ECO:0000313" key="4">
    <source>
        <dbReference type="EMBL" id="AGY61422.1"/>
    </source>
</evidence>
<dbReference type="InterPro" id="IPR035987">
    <property type="entry name" value="Ribosomal_uS8_sf"/>
</dbReference>
<comment type="similarity">
    <text evidence="1">Belongs to the universal ribosomal protein uS8 family.</text>
</comment>
<dbReference type="GO" id="GO:0005737">
    <property type="term" value="C:cytoplasm"/>
    <property type="evidence" value="ECO:0007669"/>
    <property type="project" value="UniProtKB-ARBA"/>
</dbReference>
<gene>
    <name evidence="4" type="primary">rps8</name>
    <name evidence="4" type="ORF">M951_p36</name>
</gene>
<dbReference type="Pfam" id="PF00410">
    <property type="entry name" value="Ribosomal_S8"/>
    <property type="match status" value="1"/>
</dbReference>
<protein>
    <submittedName>
        <fullName evidence="4">30S ribosomal protein S8</fullName>
    </submittedName>
</protein>
<dbReference type="GO" id="GO:0003735">
    <property type="term" value="F:structural constituent of ribosome"/>
    <property type="evidence" value="ECO:0007669"/>
    <property type="project" value="InterPro"/>
</dbReference>
<dbReference type="FunFam" id="3.30.1490.10:FF:000001">
    <property type="entry name" value="30S ribosomal protein S8"/>
    <property type="match status" value="1"/>
</dbReference>
<keyword evidence="3" id="KW-0687">Ribonucleoprotein</keyword>
<keyword evidence="4" id="KW-0934">Plastid</keyword>
<reference evidence="4 5" key="1">
    <citation type="journal article" date="2014" name="BMC Genomics">
        <title>Nucleomorph and plastid genome sequences of the chlorarachniophyte Lotharella oceanica: convergent reductive evolution and frequent recombination in nucleomorph-bearing algae.</title>
        <authorList>
            <person name="Tanifuji G."/>
            <person name="Onodera N.T."/>
            <person name="Brown M.W."/>
            <person name="Curtis B.A."/>
            <person name="Roger A.J."/>
            <person name="Ka-Shu Wong G."/>
            <person name="Melkonian M."/>
            <person name="Archibald J.M."/>
        </authorList>
    </citation>
    <scope>NUCLEOTIDE SEQUENCE [LARGE SCALE GENOMIC DNA]</scope>
    <source>
        <strain evidence="4 5">CCMP622</strain>
    </source>
</reference>
<dbReference type="SUPFAM" id="SSF56047">
    <property type="entry name" value="Ribosomal protein S8"/>
    <property type="match status" value="1"/>
</dbReference>
<dbReference type="Gene3D" id="3.30.1490.10">
    <property type="match status" value="1"/>
</dbReference>
<dbReference type="GO" id="GO:0006412">
    <property type="term" value="P:translation"/>
    <property type="evidence" value="ECO:0007669"/>
    <property type="project" value="InterPro"/>
</dbReference>
<dbReference type="AlphaFoldDB" id="A0A059SNV5"/>
<dbReference type="EMBL" id="KF438023">
    <property type="protein sequence ID" value="AGY61422.1"/>
    <property type="molecule type" value="Genomic_DNA"/>
</dbReference>
<organism evidence="4 5">
    <name type="scientific">Lotharella oceanica</name>
    <dbReference type="NCBI Taxonomy" id="641309"/>
    <lineage>
        <taxon>Eukaryota</taxon>
        <taxon>Sar</taxon>
        <taxon>Rhizaria</taxon>
        <taxon>Cercozoa</taxon>
        <taxon>Chlorarachniophyceae</taxon>
        <taxon>Lotharella</taxon>
    </lineage>
</organism>
<evidence type="ECO:0000313" key="5">
    <source>
        <dbReference type="Proteomes" id="UP000243670"/>
    </source>
</evidence>
<sequence length="139" mass="15757">MADNLGNMLNTIKNATLMKHEVVLVPYTLNNFLISKILYEEDFLDSISIISKKSVSLKKGQVQRFIKINFRYESQSTKPFIKNIVRLSKPSLQVYTNYKNIPQVLNGLGIIIMSTSKGIMTSREALKLGIGGELLFSIW</sequence>